<gene>
    <name evidence="3" type="ORF">APY94_03805</name>
</gene>
<dbReference type="SMART" id="SM00382">
    <property type="entry name" value="AAA"/>
    <property type="match status" value="1"/>
</dbReference>
<dbReference type="Proteomes" id="UP000053462">
    <property type="component" value="Unassembled WGS sequence"/>
</dbReference>
<dbReference type="SUPFAM" id="SSF52540">
    <property type="entry name" value="P-loop containing nucleoside triphosphate hydrolases"/>
    <property type="match status" value="1"/>
</dbReference>
<reference evidence="3 4" key="1">
    <citation type="submission" date="2015-10" db="EMBL/GenBank/DDBJ databases">
        <title>Draft genome sequence of Thermococcus celericrescens strain DSM 17994.</title>
        <authorList>
            <person name="Hong S.-J."/>
            <person name="Park C.-E."/>
            <person name="Shin J.-H."/>
        </authorList>
    </citation>
    <scope>NUCLEOTIDE SEQUENCE [LARGE SCALE GENOMIC DNA]</scope>
    <source>
        <strain evidence="3 4">DSM 17994</strain>
    </source>
</reference>
<feature type="compositionally biased region" description="Polar residues" evidence="1">
    <location>
        <begin position="848"/>
        <end position="866"/>
    </location>
</feature>
<dbReference type="OrthoDB" id="9837at2157"/>
<accession>A0A100XYT2</accession>
<feature type="domain" description="AAA+ ATPase" evidence="2">
    <location>
        <begin position="403"/>
        <end position="711"/>
    </location>
</feature>
<dbReference type="STRING" id="227598.APY94_03805"/>
<protein>
    <recommendedName>
        <fullName evidence="2">AAA+ ATPase domain-containing protein</fullName>
    </recommendedName>
</protein>
<proteinExistence type="predicted"/>
<feature type="region of interest" description="Disordered" evidence="1">
    <location>
        <begin position="841"/>
        <end position="866"/>
    </location>
</feature>
<dbReference type="InterPro" id="IPR027417">
    <property type="entry name" value="P-loop_NTPase"/>
</dbReference>
<evidence type="ECO:0000313" key="3">
    <source>
        <dbReference type="EMBL" id="KUH34008.1"/>
    </source>
</evidence>
<sequence>MVRLIEKKRDELVSMLTLWKNFVKFVGGNYESFNLTNESGWIKNIKETNELVKKLENKDGDAREVLRELFNKKIWAGNIKLFQKFLKEAPIDDLQTLVEIVIDVKNSSEFKDDWINGVYELLRKHYPQAKNFQGLQGNLFNVMGELYGKLHIETNPIMNACSRRFLERYYEFTKYDYNEFKEAFEELKGEYLKTVGKLSENGFPLNAEIDQMFNFFDKVNAWQMYPGEEGRYLEIFHQTGRIFIGWGKIGDLNLLKGAKMGERITQKIKEMYPKDYTTKTPKLATKMLLSFYNTMDIEDIVILKEGTNKVVALCKITGKYEYLEKSPVEGADYNHSRKVEFLWYDPNGITVEGLPKVRYTLEKLNWSKFGKVLERVLEIKGPNNGGPSIPLKDKDKLDKLLSRKGQIILYGPPGTGKTWLAHNYVKTKTSENKPGNRWDFVTFHQSYSYEEFIEGFRPISKGDNITYAVEDGIFKKMPIIAMWNALDETLKFEALWDAFLEMYPEGSTLETKTGKRFKIKDKEDDKIQTLPTDGRDHDPDIIFKTNLEQLWRNRSNINGPSDVLRILGSSVSGMEPYYFGVLKELERVNNEEAIEKAYKHIKSVIIHALQQGNTSIFNFETAPEFYLIIDEINRGNISKIFGELITLLERDKRLGGENELIVTLPYSGEPFGVPLNLYIIGTMNTADRSIALLDVALRRRFAFMEVEPNLSALKDNNGKDKIIEEINLRELLETLNLKIEAIKDRDHRIGHSYFLGVNDLKTLHFVWYNEIIPLLMEYFYNDWESLKWILGENLFVEEVPFDNSFSNAPIEVNPVYRIKHYTLPSQKGDFLKALKVVMGKSSDDSERVQGNSESNTGNSQDSTQQS</sequence>
<comment type="caution">
    <text evidence="3">The sequence shown here is derived from an EMBL/GenBank/DDBJ whole genome shotgun (WGS) entry which is preliminary data.</text>
</comment>
<dbReference type="EMBL" id="LLYW01000012">
    <property type="protein sequence ID" value="KUH34008.1"/>
    <property type="molecule type" value="Genomic_DNA"/>
</dbReference>
<organism evidence="3 4">
    <name type="scientific">Thermococcus celericrescens</name>
    <dbReference type="NCBI Taxonomy" id="227598"/>
    <lineage>
        <taxon>Archaea</taxon>
        <taxon>Methanobacteriati</taxon>
        <taxon>Methanobacteriota</taxon>
        <taxon>Thermococci</taxon>
        <taxon>Thermococcales</taxon>
        <taxon>Thermococcaceae</taxon>
        <taxon>Thermococcus</taxon>
    </lineage>
</organism>
<keyword evidence="4" id="KW-1185">Reference proteome</keyword>
<evidence type="ECO:0000259" key="2">
    <source>
        <dbReference type="SMART" id="SM00382"/>
    </source>
</evidence>
<dbReference type="GO" id="GO:0016887">
    <property type="term" value="F:ATP hydrolysis activity"/>
    <property type="evidence" value="ECO:0007669"/>
    <property type="project" value="InterPro"/>
</dbReference>
<dbReference type="AlphaFoldDB" id="A0A100XYT2"/>
<dbReference type="InterPro" id="IPR003593">
    <property type="entry name" value="AAA+_ATPase"/>
</dbReference>
<evidence type="ECO:0000256" key="1">
    <source>
        <dbReference type="SAM" id="MobiDB-lite"/>
    </source>
</evidence>
<dbReference type="GO" id="GO:0005524">
    <property type="term" value="F:ATP binding"/>
    <property type="evidence" value="ECO:0007669"/>
    <property type="project" value="InterPro"/>
</dbReference>
<dbReference type="Gene3D" id="3.40.50.300">
    <property type="entry name" value="P-loop containing nucleotide triphosphate hydrolases"/>
    <property type="match status" value="2"/>
</dbReference>
<evidence type="ECO:0000313" key="4">
    <source>
        <dbReference type="Proteomes" id="UP000053462"/>
    </source>
</evidence>
<dbReference type="Pfam" id="PF07728">
    <property type="entry name" value="AAA_5"/>
    <property type="match status" value="2"/>
</dbReference>
<dbReference type="PANTHER" id="PTHR37291:SF1">
    <property type="entry name" value="TYPE IV METHYL-DIRECTED RESTRICTION ENZYME ECOKMCRB SUBUNIT"/>
    <property type="match status" value="1"/>
</dbReference>
<dbReference type="RefSeq" id="WP_058938372.1">
    <property type="nucleotide sequence ID" value="NZ_LLYW01000012.1"/>
</dbReference>
<dbReference type="InterPro" id="IPR011704">
    <property type="entry name" value="ATPase_dyneun-rel_AAA"/>
</dbReference>
<dbReference type="InterPro" id="IPR052934">
    <property type="entry name" value="Methyl-DNA_Rec/Restrict_Enz"/>
</dbReference>
<dbReference type="PANTHER" id="PTHR37291">
    <property type="entry name" value="5-METHYLCYTOSINE-SPECIFIC RESTRICTION ENZYME B"/>
    <property type="match status" value="1"/>
</dbReference>
<name>A0A100XYT2_9EURY</name>